<dbReference type="AlphaFoldDB" id="A0A9D1D956"/>
<evidence type="ECO:0000259" key="1">
    <source>
        <dbReference type="Pfam" id="PF09967"/>
    </source>
</evidence>
<feature type="domain" description="VWA-like" evidence="1">
    <location>
        <begin position="377"/>
        <end position="516"/>
    </location>
</feature>
<protein>
    <recommendedName>
        <fullName evidence="1">VWA-like domain-containing protein</fullName>
    </recommendedName>
</protein>
<accession>A0A9D1D956</accession>
<gene>
    <name evidence="2" type="ORF">IAB31_04100</name>
</gene>
<organism evidence="2 3">
    <name type="scientific">Candidatus Choladousia intestinavium</name>
    <dbReference type="NCBI Taxonomy" id="2840727"/>
    <lineage>
        <taxon>Bacteria</taxon>
        <taxon>Bacillati</taxon>
        <taxon>Bacillota</taxon>
        <taxon>Clostridia</taxon>
        <taxon>Lachnospirales</taxon>
        <taxon>Lachnospiraceae</taxon>
        <taxon>Lachnospiraceae incertae sedis</taxon>
        <taxon>Candidatus Choladousia</taxon>
    </lineage>
</organism>
<name>A0A9D1D956_9FIRM</name>
<evidence type="ECO:0000313" key="2">
    <source>
        <dbReference type="EMBL" id="HIR13092.1"/>
    </source>
</evidence>
<dbReference type="InterPro" id="IPR018698">
    <property type="entry name" value="VWA-like_dom"/>
</dbReference>
<evidence type="ECO:0000313" key="3">
    <source>
        <dbReference type="Proteomes" id="UP000886757"/>
    </source>
</evidence>
<sequence length="535" mass="60547">MPSDAFFQRKGTAARLSFAAEALLSEEPLSSEDRKFYENFLKQRLKQALLLLLSRKDAALLEKFLTSFQIPSEVLREALLATAGQDQADPGCCGLLIGALGASLKENSLSPSIPPIQGMEAAALEILSLLKEQCSEAFPSLSGAFCLLKPRTDASLTAPMAGDGTYLFFHPERLCRQFAHDSLLTRLAFLHIHLHCLLLHPVQRSAEKQKDRDERCDWQVNRLLSGGLLPASWLPPKGLPSPGWHPDSHACWYKKSPRETSERARAGGASLSSREELYRVWHPYTVSAGLVKSWESSGQRRQVSSAGGAASSARLLERDRYQYRQFLERFACPREELLLDADSFDYIPYCYGLSHYGNLPFLEPLEYQEVNRLDEFAIAIDTSGSCSGVLVRRFLDETWSLLRQKENFFKKMKLHFIQCDSMIQEYKVFTGISEWEEYLSSLKILGQGGTDFRPVFSLLEEKMRKKEIQNLRALLYFTDGDGIYPSRKPPFETAFVFLNRESQKQEIPPWAVLLNLGLPSEVLKSEESETPKEKP</sequence>
<dbReference type="PANTHER" id="PTHR38730:SF1">
    <property type="entry name" value="SLL7028 PROTEIN"/>
    <property type="match status" value="1"/>
</dbReference>
<reference evidence="2" key="2">
    <citation type="journal article" date="2021" name="PeerJ">
        <title>Extensive microbial diversity within the chicken gut microbiome revealed by metagenomics and culture.</title>
        <authorList>
            <person name="Gilroy R."/>
            <person name="Ravi A."/>
            <person name="Getino M."/>
            <person name="Pursley I."/>
            <person name="Horton D.L."/>
            <person name="Alikhan N.F."/>
            <person name="Baker D."/>
            <person name="Gharbi K."/>
            <person name="Hall N."/>
            <person name="Watson M."/>
            <person name="Adriaenssens E.M."/>
            <person name="Foster-Nyarko E."/>
            <person name="Jarju S."/>
            <person name="Secka A."/>
            <person name="Antonio M."/>
            <person name="Oren A."/>
            <person name="Chaudhuri R.R."/>
            <person name="La Ragione R."/>
            <person name="Hildebrand F."/>
            <person name="Pallen M.J."/>
        </authorList>
    </citation>
    <scope>NUCLEOTIDE SEQUENCE</scope>
    <source>
        <strain evidence="2">ChiSjej4B22-8148</strain>
    </source>
</reference>
<dbReference type="Pfam" id="PF09967">
    <property type="entry name" value="DUF2201"/>
    <property type="match status" value="1"/>
</dbReference>
<comment type="caution">
    <text evidence="2">The sequence shown here is derived from an EMBL/GenBank/DDBJ whole genome shotgun (WGS) entry which is preliminary data.</text>
</comment>
<dbReference type="Proteomes" id="UP000886757">
    <property type="component" value="Unassembled WGS sequence"/>
</dbReference>
<dbReference type="EMBL" id="DVGK01000048">
    <property type="protein sequence ID" value="HIR13092.1"/>
    <property type="molecule type" value="Genomic_DNA"/>
</dbReference>
<reference evidence="2" key="1">
    <citation type="submission" date="2020-10" db="EMBL/GenBank/DDBJ databases">
        <authorList>
            <person name="Gilroy R."/>
        </authorList>
    </citation>
    <scope>NUCLEOTIDE SEQUENCE</scope>
    <source>
        <strain evidence="2">ChiSjej4B22-8148</strain>
    </source>
</reference>
<dbReference type="PANTHER" id="PTHR38730">
    <property type="entry name" value="SLL7028 PROTEIN"/>
    <property type="match status" value="1"/>
</dbReference>
<proteinExistence type="predicted"/>